<reference evidence="1" key="1">
    <citation type="journal article" date="2021" name="Proc. Natl. Acad. Sci. U.S.A.">
        <title>A Catalog of Tens of Thousands of Viruses from Human Metagenomes Reveals Hidden Associations with Chronic Diseases.</title>
        <authorList>
            <person name="Tisza M.J."/>
            <person name="Buck C.B."/>
        </authorList>
    </citation>
    <scope>NUCLEOTIDE SEQUENCE</scope>
    <source>
        <strain evidence="1">CtmTa7</strain>
    </source>
</reference>
<accession>A0A8S5RBW8</accession>
<dbReference type="EMBL" id="BK059091">
    <property type="protein sequence ID" value="DAE28872.1"/>
    <property type="molecule type" value="Genomic_DNA"/>
</dbReference>
<organism evidence="1">
    <name type="scientific">virus sp. ctmTa7</name>
    <dbReference type="NCBI Taxonomy" id="2828255"/>
    <lineage>
        <taxon>Viruses</taxon>
    </lineage>
</organism>
<proteinExistence type="predicted"/>
<name>A0A8S5RBW8_9VIRU</name>
<protein>
    <submittedName>
        <fullName evidence="1">Uncharacterized protein</fullName>
    </submittedName>
</protein>
<sequence length="32" mass="3542">MMTTWVSLGGSSPPILCDKPCPKISNWDAYRS</sequence>
<evidence type="ECO:0000313" key="1">
    <source>
        <dbReference type="EMBL" id="DAE28872.1"/>
    </source>
</evidence>